<evidence type="ECO:0000259" key="4">
    <source>
        <dbReference type="Pfam" id="PF03358"/>
    </source>
</evidence>
<gene>
    <name evidence="5" type="ORF">M1843_09985</name>
</gene>
<keyword evidence="1" id="KW-0285">Flavoprotein</keyword>
<keyword evidence="2" id="KW-0288">FMN</keyword>
<evidence type="ECO:0000313" key="5">
    <source>
        <dbReference type="EMBL" id="MCK9794075.1"/>
    </source>
</evidence>
<dbReference type="PANTHER" id="PTHR43408:SF2">
    <property type="entry name" value="FMN REDUCTASE (NADPH)"/>
    <property type="match status" value="1"/>
</dbReference>
<evidence type="ECO:0000313" key="6">
    <source>
        <dbReference type="Proteomes" id="UP001651050"/>
    </source>
</evidence>
<dbReference type="InterPro" id="IPR029039">
    <property type="entry name" value="Flavoprotein-like_sf"/>
</dbReference>
<protein>
    <submittedName>
        <fullName evidence="5">NAD(P)H-dependent oxidoreductase</fullName>
    </submittedName>
</protein>
<reference evidence="5 6" key="1">
    <citation type="submission" date="2022-02" db="EMBL/GenBank/DDBJ databases">
        <title>The car tank lid bacteriome: a reservoir of bacteria with potential in bioremediation of fuel.</title>
        <authorList>
            <person name="Vidal-Verdu A."/>
            <person name="Gomez-Martinez D."/>
            <person name="Latorre-Perez A."/>
            <person name="Pereto J."/>
            <person name="Porcar M."/>
        </authorList>
    </citation>
    <scope>NUCLEOTIDE SEQUENCE [LARGE SCALE GENOMIC DNA]</scope>
    <source>
        <strain evidence="5 6">4D.3</strain>
    </source>
</reference>
<evidence type="ECO:0000256" key="3">
    <source>
        <dbReference type="ARBA" id="ARBA00023002"/>
    </source>
</evidence>
<sequence length="187" mass="19596">MTEPLTEPSEPLRTVPEEVVVLVGNPRPRSRTRAAAESVGRAVAAHRGLEEGRTIDLADLAPGLLLPDRPEVDEALGAVASARYLVVATPVYKASYTGLLKVFLDRFGPRGLDGVPAVPLVVSASPAHARAGDDHLRPLLVELGAAVPPASFALLESELGGVDQRAADWVSGWLGDPAPGRPLEAAR</sequence>
<keyword evidence="3" id="KW-0560">Oxidoreductase</keyword>
<dbReference type="Pfam" id="PF03358">
    <property type="entry name" value="FMN_red"/>
    <property type="match status" value="1"/>
</dbReference>
<evidence type="ECO:0000256" key="1">
    <source>
        <dbReference type="ARBA" id="ARBA00022630"/>
    </source>
</evidence>
<comment type="caution">
    <text evidence="5">The sequence shown here is derived from an EMBL/GenBank/DDBJ whole genome shotgun (WGS) entry which is preliminary data.</text>
</comment>
<name>A0ABT0J3L4_9MICO</name>
<accession>A0ABT0J3L4</accession>
<dbReference type="SUPFAM" id="SSF52218">
    <property type="entry name" value="Flavoproteins"/>
    <property type="match status" value="1"/>
</dbReference>
<organism evidence="5 6">
    <name type="scientific">Isoptericola peretonis</name>
    <dbReference type="NCBI Taxonomy" id="2918523"/>
    <lineage>
        <taxon>Bacteria</taxon>
        <taxon>Bacillati</taxon>
        <taxon>Actinomycetota</taxon>
        <taxon>Actinomycetes</taxon>
        <taxon>Micrococcales</taxon>
        <taxon>Promicromonosporaceae</taxon>
        <taxon>Isoptericola</taxon>
    </lineage>
</organism>
<dbReference type="InterPro" id="IPR051814">
    <property type="entry name" value="NAD(P)H-dep_FMN_reductase"/>
</dbReference>
<proteinExistence type="predicted"/>
<dbReference type="PANTHER" id="PTHR43408">
    <property type="entry name" value="FMN REDUCTASE (NADPH)"/>
    <property type="match status" value="1"/>
</dbReference>
<dbReference type="InterPro" id="IPR005025">
    <property type="entry name" value="FMN_Rdtase-like_dom"/>
</dbReference>
<keyword evidence="6" id="KW-1185">Reference proteome</keyword>
<dbReference type="Proteomes" id="UP001651050">
    <property type="component" value="Unassembled WGS sequence"/>
</dbReference>
<dbReference type="Gene3D" id="3.40.50.360">
    <property type="match status" value="1"/>
</dbReference>
<dbReference type="EMBL" id="JALQCY010000003">
    <property type="protein sequence ID" value="MCK9794075.1"/>
    <property type="molecule type" value="Genomic_DNA"/>
</dbReference>
<feature type="domain" description="NADPH-dependent FMN reductase-like" evidence="4">
    <location>
        <begin position="19"/>
        <end position="154"/>
    </location>
</feature>
<dbReference type="RefSeq" id="WP_416343930.1">
    <property type="nucleotide sequence ID" value="NZ_JALQCY010000003.1"/>
</dbReference>
<evidence type="ECO:0000256" key="2">
    <source>
        <dbReference type="ARBA" id="ARBA00022643"/>
    </source>
</evidence>